<gene>
    <name evidence="1" type="ORF">KK062_04770</name>
</gene>
<dbReference type="Proteomes" id="UP001319080">
    <property type="component" value="Unassembled WGS sequence"/>
</dbReference>
<organism evidence="1 2">
    <name type="scientific">Dawidia cretensis</name>
    <dbReference type="NCBI Taxonomy" id="2782350"/>
    <lineage>
        <taxon>Bacteria</taxon>
        <taxon>Pseudomonadati</taxon>
        <taxon>Bacteroidota</taxon>
        <taxon>Cytophagia</taxon>
        <taxon>Cytophagales</taxon>
        <taxon>Chryseotaleaceae</taxon>
        <taxon>Dawidia</taxon>
    </lineage>
</organism>
<dbReference type="PROSITE" id="PS51257">
    <property type="entry name" value="PROKAR_LIPOPROTEIN"/>
    <property type="match status" value="1"/>
</dbReference>
<keyword evidence="2" id="KW-1185">Reference proteome</keyword>
<evidence type="ECO:0000313" key="2">
    <source>
        <dbReference type="Proteomes" id="UP001319080"/>
    </source>
</evidence>
<comment type="caution">
    <text evidence="1">The sequence shown here is derived from an EMBL/GenBank/DDBJ whole genome shotgun (WGS) entry which is preliminary data.</text>
</comment>
<dbReference type="RefSeq" id="WP_254083106.1">
    <property type="nucleotide sequence ID" value="NZ_JAHESE010000002.1"/>
</dbReference>
<name>A0AAP2GTJ5_9BACT</name>
<protein>
    <submittedName>
        <fullName evidence="1">Uncharacterized protein</fullName>
    </submittedName>
</protein>
<proteinExistence type="predicted"/>
<sequence>MRRIIYVGMLALLAGCDSDDGNNDVQYAIEPQLDFVSTKFTRSASASSSIDTIAVTFRYRDGDGDIGLTIEDQDVPYQSYNFFLENENTLTSIPGRRVDVPYDLTIMPFVMVTPGAATGKLATIETREKPAFNNLPPLLYPYSCLHYRAGGILVAAKDKSILDDSHVITDSLTMEGEKFYLLHSTDNTFYSERNENALNLYIDFLVEGNDGAFTEFDFSRDLPTKTCAQGFDTRLPLLSSFTPGHHRDLVFDVNIISQNEGEITYAMASSGFRDLFTGKNLKLRISLKDRALHVSNVIETTIFRVQ</sequence>
<evidence type="ECO:0000313" key="1">
    <source>
        <dbReference type="EMBL" id="MBT1707520.1"/>
    </source>
</evidence>
<dbReference type="EMBL" id="JAHESE010000002">
    <property type="protein sequence ID" value="MBT1707520.1"/>
    <property type="molecule type" value="Genomic_DNA"/>
</dbReference>
<reference evidence="1 2" key="1">
    <citation type="submission" date="2021-05" db="EMBL/GenBank/DDBJ databases">
        <title>A Polyphasic approach of four new species of the genus Ohtaekwangia: Ohtaekwangia histidinii sp. nov., Ohtaekwangia cretensis sp. nov., Ohtaekwangia indiensis sp. nov., Ohtaekwangia reichenbachii sp. nov. from diverse environment.</title>
        <authorList>
            <person name="Octaviana S."/>
        </authorList>
    </citation>
    <scope>NUCLEOTIDE SEQUENCE [LARGE SCALE GENOMIC DNA]</scope>
    <source>
        <strain evidence="1 2">PWU5</strain>
    </source>
</reference>
<accession>A0AAP2GTJ5</accession>
<dbReference type="AlphaFoldDB" id="A0AAP2GTJ5"/>